<feature type="non-terminal residue" evidence="1">
    <location>
        <position position="1"/>
    </location>
</feature>
<reference evidence="1 2" key="1">
    <citation type="submission" date="2018-06" db="EMBL/GenBank/DDBJ databases">
        <title>Genomic Encyclopedia of Archaeal and Bacterial Type Strains, Phase II (KMG-II): from individual species to whole genera.</title>
        <authorList>
            <person name="Goeker M."/>
        </authorList>
    </citation>
    <scope>NUCLEOTIDE SEQUENCE [LARGE SCALE GENOMIC DNA]</scope>
    <source>
        <strain evidence="1 2">DSM 22011</strain>
    </source>
</reference>
<protein>
    <submittedName>
        <fullName evidence="1">Uncharacterized protein</fullName>
    </submittedName>
</protein>
<dbReference type="EMBL" id="QLMG01000119">
    <property type="protein sequence ID" value="RAK06859.1"/>
    <property type="molecule type" value="Genomic_DNA"/>
</dbReference>
<name>A0A327XLH2_9RHOB</name>
<evidence type="ECO:0000313" key="1">
    <source>
        <dbReference type="EMBL" id="RAK06859.1"/>
    </source>
</evidence>
<accession>A0A327XLH2</accession>
<evidence type="ECO:0000313" key="2">
    <source>
        <dbReference type="Proteomes" id="UP000249165"/>
    </source>
</evidence>
<organism evidence="1 2">
    <name type="scientific">Salipiger aestuarii</name>
    <dbReference type="NCBI Taxonomy" id="568098"/>
    <lineage>
        <taxon>Bacteria</taxon>
        <taxon>Pseudomonadati</taxon>
        <taxon>Pseudomonadota</taxon>
        <taxon>Alphaproteobacteria</taxon>
        <taxon>Rhodobacterales</taxon>
        <taxon>Roseobacteraceae</taxon>
        <taxon>Salipiger</taxon>
    </lineage>
</organism>
<dbReference type="AlphaFoldDB" id="A0A327XLH2"/>
<gene>
    <name evidence="1" type="ORF">ATI53_11191</name>
</gene>
<comment type="caution">
    <text evidence="1">The sequence shown here is derived from an EMBL/GenBank/DDBJ whole genome shotgun (WGS) entry which is preliminary data.</text>
</comment>
<keyword evidence="2" id="KW-1185">Reference proteome</keyword>
<proteinExistence type="predicted"/>
<dbReference type="Proteomes" id="UP000249165">
    <property type="component" value="Unassembled WGS sequence"/>
</dbReference>
<sequence>ALQPSIPHLTRSTLHLAFSGTASLACRMSRVLFAMHIRNEGDGSFNVDCYEGTDQIASFPGSYPVNDASAFVDLVVGEIGGYASSFTGTVHRVGGHQLPDDFDVATWLTTGTTANGARW</sequence>